<dbReference type="InterPro" id="IPR039015">
    <property type="entry name" value="ENDOD1"/>
</dbReference>
<feature type="domain" description="ENPP1-3/EXOG-like endonuclease/phosphodiesterase" evidence="2">
    <location>
        <begin position="52"/>
        <end position="250"/>
    </location>
</feature>
<dbReference type="SMART" id="SM00477">
    <property type="entry name" value="NUC"/>
    <property type="match status" value="1"/>
</dbReference>
<organism evidence="4 5">
    <name type="scientific">Labeo rohita</name>
    <name type="common">Indian major carp</name>
    <name type="synonym">Cyprinus rohita</name>
    <dbReference type="NCBI Taxonomy" id="84645"/>
    <lineage>
        <taxon>Eukaryota</taxon>
        <taxon>Metazoa</taxon>
        <taxon>Chordata</taxon>
        <taxon>Craniata</taxon>
        <taxon>Vertebrata</taxon>
        <taxon>Euteleostomi</taxon>
        <taxon>Actinopterygii</taxon>
        <taxon>Neopterygii</taxon>
        <taxon>Teleostei</taxon>
        <taxon>Ostariophysi</taxon>
        <taxon>Cypriniformes</taxon>
        <taxon>Cyprinidae</taxon>
        <taxon>Labeoninae</taxon>
        <taxon>Labeonini</taxon>
        <taxon>Labeo</taxon>
    </lineage>
</organism>
<evidence type="ECO:0000259" key="3">
    <source>
        <dbReference type="SMART" id="SM00892"/>
    </source>
</evidence>
<dbReference type="InterPro" id="IPR044929">
    <property type="entry name" value="DNA/RNA_non-sp_Endonuclease_sf"/>
</dbReference>
<accession>A0ABQ8LLS1</accession>
<dbReference type="EMBL" id="JACTAM010000022">
    <property type="protein sequence ID" value="KAI2650608.1"/>
    <property type="molecule type" value="Genomic_DNA"/>
</dbReference>
<dbReference type="InterPro" id="IPR001604">
    <property type="entry name" value="Endo_G_ENPP1-like_dom"/>
</dbReference>
<name>A0ABQ8LLS1_LABRO</name>
<gene>
    <name evidence="4" type="ORF">H4Q32_000635</name>
</gene>
<evidence type="ECO:0000313" key="4">
    <source>
        <dbReference type="EMBL" id="KAI2650608.1"/>
    </source>
</evidence>
<feature type="chain" id="PRO_5047480972" evidence="1">
    <location>
        <begin position="20"/>
        <end position="254"/>
    </location>
</feature>
<dbReference type="Gene3D" id="3.40.570.10">
    <property type="entry name" value="Extracellular Endonuclease, subunit A"/>
    <property type="match status" value="1"/>
</dbReference>
<evidence type="ECO:0000259" key="2">
    <source>
        <dbReference type="SMART" id="SM00477"/>
    </source>
</evidence>
<dbReference type="PANTHER" id="PTHR21472">
    <property type="entry name" value="ENDONUCLEASE DOMAIN-CONTAINING 1 PROTEIN ENDOD1"/>
    <property type="match status" value="1"/>
</dbReference>
<proteinExistence type="predicted"/>
<feature type="signal peptide" evidence="1">
    <location>
        <begin position="1"/>
        <end position="19"/>
    </location>
</feature>
<dbReference type="PANTHER" id="PTHR21472:SF30">
    <property type="entry name" value="ENDONUCLEASE DOMAIN-CONTAINING 1 PROTEIN-RELATED"/>
    <property type="match status" value="1"/>
</dbReference>
<reference evidence="4 5" key="1">
    <citation type="submission" date="2022-01" db="EMBL/GenBank/DDBJ databases">
        <title>A high-quality chromosome-level genome assembly of rohu carp, Labeo rohita.</title>
        <authorList>
            <person name="Arick M.A. II"/>
            <person name="Hsu C.-Y."/>
            <person name="Magbanua Z."/>
            <person name="Pechanova O."/>
            <person name="Grover C."/>
            <person name="Miller E."/>
            <person name="Thrash A."/>
            <person name="Ezzel L."/>
            <person name="Alam S."/>
            <person name="Benzie J."/>
            <person name="Hamilton M."/>
            <person name="Karsi A."/>
            <person name="Lawrence M.L."/>
            <person name="Peterson D.G."/>
        </authorList>
    </citation>
    <scope>NUCLEOTIDE SEQUENCE [LARGE SCALE GENOMIC DNA]</scope>
    <source>
        <strain evidence="5">BAU-BD-2019</strain>
        <tissue evidence="4">Blood</tissue>
    </source>
</reference>
<evidence type="ECO:0000313" key="5">
    <source>
        <dbReference type="Proteomes" id="UP000830375"/>
    </source>
</evidence>
<protein>
    <submittedName>
        <fullName evidence="4">Nuclease</fullName>
    </submittedName>
</protein>
<comment type="caution">
    <text evidence="4">The sequence shown here is derived from an EMBL/GenBank/DDBJ whole genome shotgun (WGS) entry which is preliminary data.</text>
</comment>
<dbReference type="Proteomes" id="UP000830375">
    <property type="component" value="Unassembled WGS sequence"/>
</dbReference>
<dbReference type="InterPro" id="IPR020821">
    <property type="entry name" value="ENPP1-3/EXOG-like_nuc-like"/>
</dbReference>
<dbReference type="Pfam" id="PF01223">
    <property type="entry name" value="Endonuclease_NS"/>
    <property type="match status" value="1"/>
</dbReference>
<feature type="domain" description="DNA/RNA non-specific endonuclease/pyrophosphatase/phosphodiesterase" evidence="3">
    <location>
        <begin position="51"/>
        <end position="245"/>
    </location>
</feature>
<dbReference type="InterPro" id="IPR044925">
    <property type="entry name" value="His-Me_finger_sf"/>
</dbReference>
<dbReference type="SMART" id="SM00892">
    <property type="entry name" value="Endonuclease_NS"/>
    <property type="match status" value="1"/>
</dbReference>
<evidence type="ECO:0000256" key="1">
    <source>
        <dbReference type="SAM" id="SignalP"/>
    </source>
</evidence>
<keyword evidence="1" id="KW-0732">Signal</keyword>
<keyword evidence="5" id="KW-1185">Reference proteome</keyword>
<dbReference type="SUPFAM" id="SSF54060">
    <property type="entry name" value="His-Me finger endonucleases"/>
    <property type="match status" value="1"/>
</dbReference>
<sequence>MKIPWSLFVLLVSNLLVSGRLVPNFLAPGPAGCPAFFLNTQLGRVTPTILPGTHYARIYLPHIMIPTGIFLFGQHIDLEELVEHETLDGWRTEPGLNNNQQASNMDYNGFGGAWHRGHLYPVHHTSTNIDAESTFTLINAIPQFPALNQGQWRVLEGAVATLMSDCVNRGYSVYAVVGAVPSNDPHYQINNLNIPSHIWSAFCCINNNFIVQHSRGYIAGNRVNNPPTEMTVHDLETVLTNLYGHPFQVFGGQC</sequence>